<proteinExistence type="predicted"/>
<dbReference type="Gramene" id="OE9A089642T1">
    <property type="protein sequence ID" value="OE9A089642C1"/>
    <property type="gene ID" value="OE9A089642"/>
</dbReference>
<dbReference type="SUPFAM" id="SSF49723">
    <property type="entry name" value="Lipase/lipooxygenase domain (PLAT/LH2 domain)"/>
    <property type="match status" value="1"/>
</dbReference>
<dbReference type="EMBL" id="CACTIH010004127">
    <property type="protein sequence ID" value="CAA2989636.1"/>
    <property type="molecule type" value="Genomic_DNA"/>
</dbReference>
<reference evidence="1 2" key="1">
    <citation type="submission" date="2019-12" db="EMBL/GenBank/DDBJ databases">
        <authorList>
            <person name="Alioto T."/>
            <person name="Alioto T."/>
            <person name="Gomez Garrido J."/>
        </authorList>
    </citation>
    <scope>NUCLEOTIDE SEQUENCE [LARGE SCALE GENOMIC DNA]</scope>
</reference>
<dbReference type="FunFam" id="3.30.450.60:FF:000017">
    <property type="entry name" value="SNARE-like superfamily protein"/>
    <property type="match status" value="1"/>
</dbReference>
<gene>
    <name evidence="1" type="ORF">OLEA9_A089642</name>
</gene>
<dbReference type="InterPro" id="IPR036392">
    <property type="entry name" value="PLAT/LH2_dom_sf"/>
</dbReference>
<protein>
    <submittedName>
        <fullName evidence="1">SNARE-like superfamily</fullName>
    </submittedName>
</protein>
<evidence type="ECO:0000313" key="2">
    <source>
        <dbReference type="Proteomes" id="UP000594638"/>
    </source>
</evidence>
<dbReference type="Gene3D" id="3.30.450.60">
    <property type="match status" value="1"/>
</dbReference>
<sequence>MILFNGVPAEERLHWRSFLVKLGADNLKGVKNEELLVACHKSVYITYTVFGDVSIFVVGKDEYDELALAEALFIITSALKDVCGKPPTERLFLDKYGKICLCLDEIVWRGLLENTDKDRIKRLIRPSFKINTTENRRSCSFTVSIRTSCSSIRYTRDHISLAFGDAYGNQVYAPRLDDPSTGTFERCSTDTFVIYGPCTYQICYLYLYRSGYDGWIPYDVTVYAYNSRTVTFYFNELIPAGIWYGFDDCYYYGVASSSAMK</sequence>
<dbReference type="InterPro" id="IPR011012">
    <property type="entry name" value="Longin-like_dom_sf"/>
</dbReference>
<accession>A0A8S0SB23</accession>
<dbReference type="CDD" id="cd00113">
    <property type="entry name" value="PLAT"/>
    <property type="match status" value="1"/>
</dbReference>
<dbReference type="OrthoDB" id="817978at2759"/>
<dbReference type="PANTHER" id="PTHR31718:SF31">
    <property type="entry name" value="OS01G0172800 PROTEIN"/>
    <property type="match status" value="1"/>
</dbReference>
<name>A0A8S0SB23_OLEEU</name>
<dbReference type="AlphaFoldDB" id="A0A8S0SB23"/>
<keyword evidence="2" id="KW-1185">Reference proteome</keyword>
<dbReference type="Proteomes" id="UP000594638">
    <property type="component" value="Unassembled WGS sequence"/>
</dbReference>
<dbReference type="Pfam" id="PF06232">
    <property type="entry name" value="ATS3"/>
    <property type="match status" value="1"/>
</dbReference>
<organism evidence="1 2">
    <name type="scientific">Olea europaea subsp. europaea</name>
    <dbReference type="NCBI Taxonomy" id="158383"/>
    <lineage>
        <taxon>Eukaryota</taxon>
        <taxon>Viridiplantae</taxon>
        <taxon>Streptophyta</taxon>
        <taxon>Embryophyta</taxon>
        <taxon>Tracheophyta</taxon>
        <taxon>Spermatophyta</taxon>
        <taxon>Magnoliopsida</taxon>
        <taxon>eudicotyledons</taxon>
        <taxon>Gunneridae</taxon>
        <taxon>Pentapetalae</taxon>
        <taxon>asterids</taxon>
        <taxon>lamiids</taxon>
        <taxon>Lamiales</taxon>
        <taxon>Oleaceae</taxon>
        <taxon>Oleeae</taxon>
        <taxon>Olea</taxon>
    </lineage>
</organism>
<dbReference type="InterPro" id="IPR010417">
    <property type="entry name" value="Embryo-specific_ATS3"/>
</dbReference>
<dbReference type="PANTHER" id="PTHR31718">
    <property type="entry name" value="PLAT DOMAIN-CONTAINING PROTEIN"/>
    <property type="match status" value="1"/>
</dbReference>
<comment type="caution">
    <text evidence="1">The sequence shown here is derived from an EMBL/GenBank/DDBJ whole genome shotgun (WGS) entry which is preliminary data.</text>
</comment>
<dbReference type="SUPFAM" id="SSF64356">
    <property type="entry name" value="SNARE-like"/>
    <property type="match status" value="1"/>
</dbReference>
<evidence type="ECO:0000313" key="1">
    <source>
        <dbReference type="EMBL" id="CAA2989636.1"/>
    </source>
</evidence>